<keyword evidence="3" id="KW-1185">Reference proteome</keyword>
<dbReference type="SMART" id="SM00530">
    <property type="entry name" value="HTH_XRE"/>
    <property type="match status" value="1"/>
</dbReference>
<comment type="caution">
    <text evidence="2">The sequence shown here is derived from an EMBL/GenBank/DDBJ whole genome shotgun (WGS) entry which is preliminary data.</text>
</comment>
<feature type="domain" description="HTH cro/C1-type" evidence="1">
    <location>
        <begin position="14"/>
        <end position="68"/>
    </location>
</feature>
<dbReference type="Pfam" id="PF01381">
    <property type="entry name" value="HTH_3"/>
    <property type="match status" value="1"/>
</dbReference>
<proteinExistence type="predicted"/>
<protein>
    <recommendedName>
        <fullName evidence="1">HTH cro/C1-type domain-containing protein</fullName>
    </recommendedName>
</protein>
<dbReference type="CDD" id="cd00093">
    <property type="entry name" value="HTH_XRE"/>
    <property type="match status" value="1"/>
</dbReference>
<dbReference type="Gene3D" id="1.10.260.40">
    <property type="entry name" value="lambda repressor-like DNA-binding domains"/>
    <property type="match status" value="1"/>
</dbReference>
<dbReference type="InterPro" id="IPR001387">
    <property type="entry name" value="Cro/C1-type_HTH"/>
</dbReference>
<evidence type="ECO:0000259" key="1">
    <source>
        <dbReference type="PROSITE" id="PS50943"/>
    </source>
</evidence>
<dbReference type="InterPro" id="IPR010982">
    <property type="entry name" value="Lambda_DNA-bd_dom_sf"/>
</dbReference>
<gene>
    <name evidence="2" type="ORF">GCM10008959_10610</name>
</gene>
<organism evidence="2 3">
    <name type="scientific">Deinococcus seoulensis</name>
    <dbReference type="NCBI Taxonomy" id="1837379"/>
    <lineage>
        <taxon>Bacteria</taxon>
        <taxon>Thermotogati</taxon>
        <taxon>Deinococcota</taxon>
        <taxon>Deinococci</taxon>
        <taxon>Deinococcales</taxon>
        <taxon>Deinococcaceae</taxon>
        <taxon>Deinococcus</taxon>
    </lineage>
</organism>
<evidence type="ECO:0000313" key="3">
    <source>
        <dbReference type="Proteomes" id="UP000634308"/>
    </source>
</evidence>
<dbReference type="SUPFAM" id="SSF47413">
    <property type="entry name" value="lambda repressor-like DNA-binding domains"/>
    <property type="match status" value="1"/>
</dbReference>
<evidence type="ECO:0000313" key="2">
    <source>
        <dbReference type="EMBL" id="GGR51127.1"/>
    </source>
</evidence>
<sequence length="73" mass="8371">MMIRMDWDQLQDDLRTRMKAQRGSQAEVARRLEVSRAAVAEYVSGNRNIPVGHINVILDVLQLQVDLIPKRAN</sequence>
<dbReference type="EMBL" id="BMQM01000004">
    <property type="protein sequence ID" value="GGR51127.1"/>
    <property type="molecule type" value="Genomic_DNA"/>
</dbReference>
<name>A0ABQ2RN14_9DEIO</name>
<reference evidence="3" key="1">
    <citation type="journal article" date="2019" name="Int. J. Syst. Evol. Microbiol.">
        <title>The Global Catalogue of Microorganisms (GCM) 10K type strain sequencing project: providing services to taxonomists for standard genome sequencing and annotation.</title>
        <authorList>
            <consortium name="The Broad Institute Genomics Platform"/>
            <consortium name="The Broad Institute Genome Sequencing Center for Infectious Disease"/>
            <person name="Wu L."/>
            <person name="Ma J."/>
        </authorList>
    </citation>
    <scope>NUCLEOTIDE SEQUENCE [LARGE SCALE GENOMIC DNA]</scope>
    <source>
        <strain evidence="3">JCM 31404</strain>
    </source>
</reference>
<dbReference type="RefSeq" id="WP_189063939.1">
    <property type="nucleotide sequence ID" value="NZ_BMQM01000004.1"/>
</dbReference>
<accession>A0ABQ2RN14</accession>
<dbReference type="Proteomes" id="UP000634308">
    <property type="component" value="Unassembled WGS sequence"/>
</dbReference>
<dbReference type="PROSITE" id="PS50943">
    <property type="entry name" value="HTH_CROC1"/>
    <property type="match status" value="1"/>
</dbReference>